<dbReference type="PANTHER" id="PTHR39426">
    <property type="entry name" value="HOMOLOGY TO DEATH-ON-CURING PROTEIN OF PHAGE P1"/>
    <property type="match status" value="1"/>
</dbReference>
<name>A0A2X1ZVC5_9FIRM</name>
<evidence type="ECO:0000313" key="3">
    <source>
        <dbReference type="EMBL" id="SPY48035.1"/>
    </source>
</evidence>
<dbReference type="GO" id="GO:0016301">
    <property type="term" value="F:kinase activity"/>
    <property type="evidence" value="ECO:0007669"/>
    <property type="project" value="InterPro"/>
</dbReference>
<gene>
    <name evidence="2" type="ORF">KH327_03575</name>
    <name evidence="3" type="ORF">NCTC13076_01258</name>
</gene>
<protein>
    <submittedName>
        <fullName evidence="3">Death-on-curing family protein</fullName>
    </submittedName>
    <submittedName>
        <fullName evidence="2">Type II toxin-antitoxin system death-on-curing family toxin</fullName>
    </submittedName>
</protein>
<dbReference type="Proteomes" id="UP000250070">
    <property type="component" value="Unassembled WGS sequence"/>
</dbReference>
<dbReference type="PROSITE" id="PS51459">
    <property type="entry name" value="FIDO"/>
    <property type="match status" value="1"/>
</dbReference>
<sequence>MIYINVDEVIKLQEKSIFLYGGSYGIREMNLLKSSVESVFQTYDEVELYPSTLDKIIQVSYSLIENHCFIDGNKRIGVMVLLYLLEINEIQHSLSNKDVIEIGLKVASGDMGKEEFKKFVKERLL</sequence>
<dbReference type="InterPro" id="IPR036597">
    <property type="entry name" value="Fido-like_dom_sf"/>
</dbReference>
<evidence type="ECO:0000313" key="2">
    <source>
        <dbReference type="EMBL" id="MBS6534891.1"/>
    </source>
</evidence>
<reference evidence="3 4" key="1">
    <citation type="submission" date="2018-06" db="EMBL/GenBank/DDBJ databases">
        <authorList>
            <consortium name="Pathogen Informatics"/>
            <person name="Doyle S."/>
        </authorList>
    </citation>
    <scope>NUCLEOTIDE SEQUENCE [LARGE SCALE GENOMIC DNA]</scope>
    <source>
        <strain evidence="3 4">NCTC13076</strain>
    </source>
</reference>
<dbReference type="RefSeq" id="WP_112889924.1">
    <property type="nucleotide sequence ID" value="NZ_CP066287.1"/>
</dbReference>
<dbReference type="PANTHER" id="PTHR39426:SF1">
    <property type="entry name" value="HOMOLOGY TO DEATH-ON-CURING PROTEIN OF PHAGE P1"/>
    <property type="match status" value="1"/>
</dbReference>
<dbReference type="EMBL" id="UATM01000032">
    <property type="protein sequence ID" value="SPY48035.1"/>
    <property type="molecule type" value="Genomic_DNA"/>
</dbReference>
<evidence type="ECO:0000259" key="1">
    <source>
        <dbReference type="PROSITE" id="PS51459"/>
    </source>
</evidence>
<evidence type="ECO:0000313" key="4">
    <source>
        <dbReference type="Proteomes" id="UP000250070"/>
    </source>
</evidence>
<dbReference type="SUPFAM" id="SSF140931">
    <property type="entry name" value="Fic-like"/>
    <property type="match status" value="1"/>
</dbReference>
<accession>A0A2X1ZVC5</accession>
<dbReference type="GeneID" id="83862740"/>
<proteinExistence type="predicted"/>
<organism evidence="3 4">
    <name type="scientific">Peptoniphilus harei</name>
    <dbReference type="NCBI Taxonomy" id="54005"/>
    <lineage>
        <taxon>Bacteria</taxon>
        <taxon>Bacillati</taxon>
        <taxon>Bacillota</taxon>
        <taxon>Tissierellia</taxon>
        <taxon>Tissierellales</taxon>
        <taxon>Peptoniphilaceae</taxon>
        <taxon>Peptoniphilus</taxon>
    </lineage>
</organism>
<dbReference type="OrthoDB" id="9802752at2"/>
<dbReference type="EMBL" id="JAGZZP010000005">
    <property type="protein sequence ID" value="MBS6534891.1"/>
    <property type="molecule type" value="Genomic_DNA"/>
</dbReference>
<dbReference type="InterPro" id="IPR003812">
    <property type="entry name" value="Fido"/>
</dbReference>
<dbReference type="Gene3D" id="1.20.120.1870">
    <property type="entry name" value="Fic/DOC protein, Fido domain"/>
    <property type="match status" value="1"/>
</dbReference>
<dbReference type="AlphaFoldDB" id="A0A2X1ZVC5"/>
<reference evidence="2" key="2">
    <citation type="submission" date="2021-02" db="EMBL/GenBank/DDBJ databases">
        <title>Infant gut strain persistence is associated with maternal origin, phylogeny, and functional potential including surface adhesion and iron acquisition.</title>
        <authorList>
            <person name="Lou Y.C."/>
        </authorList>
    </citation>
    <scope>NUCLEOTIDE SEQUENCE</scope>
    <source>
        <strain evidence="2">L3_060_052G1_dasL3_060_052G1_concoct_1</strain>
    </source>
</reference>
<dbReference type="InterPro" id="IPR006440">
    <property type="entry name" value="Doc"/>
</dbReference>
<dbReference type="Pfam" id="PF02661">
    <property type="entry name" value="Fic"/>
    <property type="match status" value="1"/>
</dbReference>
<dbReference type="NCBIfam" id="TIGR01550">
    <property type="entry name" value="DOC_P1"/>
    <property type="match status" value="1"/>
</dbReference>
<feature type="domain" description="Fido" evidence="1">
    <location>
        <begin position="4"/>
        <end position="122"/>
    </location>
</feature>
<dbReference type="Proteomes" id="UP000748991">
    <property type="component" value="Unassembled WGS sequence"/>
</dbReference>
<dbReference type="InterPro" id="IPR053737">
    <property type="entry name" value="Type_II_TA_Toxin"/>
</dbReference>